<accession>A0AAD7P041</accession>
<dbReference type="InterPro" id="IPR036736">
    <property type="entry name" value="ACP-like_sf"/>
</dbReference>
<evidence type="ECO:0000256" key="2">
    <source>
        <dbReference type="ARBA" id="ARBA00022553"/>
    </source>
</evidence>
<dbReference type="SUPFAM" id="SSF51735">
    <property type="entry name" value="NAD(P)-binding Rossmann-fold domains"/>
    <property type="match status" value="1"/>
</dbReference>
<evidence type="ECO:0000259" key="3">
    <source>
        <dbReference type="Pfam" id="PF00501"/>
    </source>
</evidence>
<comment type="caution">
    <text evidence="5">The sequence shown here is derived from an EMBL/GenBank/DDBJ whole genome shotgun (WGS) entry which is preliminary data.</text>
</comment>
<keyword evidence="2" id="KW-0597">Phosphoprotein</keyword>
<evidence type="ECO:0000313" key="5">
    <source>
        <dbReference type="EMBL" id="KAJ7782239.1"/>
    </source>
</evidence>
<dbReference type="Proteomes" id="UP001215280">
    <property type="component" value="Unassembled WGS sequence"/>
</dbReference>
<dbReference type="Gene3D" id="3.40.50.12780">
    <property type="entry name" value="N-terminal domain of ligase-like"/>
    <property type="match status" value="1"/>
</dbReference>
<evidence type="ECO:0000256" key="1">
    <source>
        <dbReference type="ARBA" id="ARBA00022450"/>
    </source>
</evidence>
<dbReference type="PANTHER" id="PTHR43439">
    <property type="entry name" value="PHENYLACETATE-COENZYME A LIGASE"/>
    <property type="match status" value="1"/>
</dbReference>
<dbReference type="PROSITE" id="PS00455">
    <property type="entry name" value="AMP_BINDING"/>
    <property type="match status" value="1"/>
</dbReference>
<evidence type="ECO:0000259" key="4">
    <source>
        <dbReference type="Pfam" id="PF07993"/>
    </source>
</evidence>
<dbReference type="Pfam" id="PF07993">
    <property type="entry name" value="NAD_binding_4"/>
    <property type="match status" value="1"/>
</dbReference>
<dbReference type="EMBL" id="JARJLG010000003">
    <property type="protein sequence ID" value="KAJ7782239.1"/>
    <property type="molecule type" value="Genomic_DNA"/>
</dbReference>
<keyword evidence="6" id="KW-1185">Reference proteome</keyword>
<dbReference type="Gene3D" id="3.40.50.720">
    <property type="entry name" value="NAD(P)-binding Rossmann-like Domain"/>
    <property type="match status" value="1"/>
</dbReference>
<gene>
    <name evidence="5" type="ORF">DFH07DRAFT_789935</name>
</gene>
<dbReference type="SUPFAM" id="SSF56801">
    <property type="entry name" value="Acetyl-CoA synthetase-like"/>
    <property type="match status" value="1"/>
</dbReference>
<proteinExistence type="predicted"/>
<dbReference type="Pfam" id="PF23562">
    <property type="entry name" value="AMP-binding_C_3"/>
    <property type="match status" value="1"/>
</dbReference>
<dbReference type="Gene3D" id="1.10.1200.10">
    <property type="entry name" value="ACP-like"/>
    <property type="match status" value="1"/>
</dbReference>
<dbReference type="PANTHER" id="PTHR43439:SF2">
    <property type="entry name" value="ENZYME, PUTATIVE (JCVI)-RELATED"/>
    <property type="match status" value="1"/>
</dbReference>
<dbReference type="Pfam" id="PF00501">
    <property type="entry name" value="AMP-binding"/>
    <property type="match status" value="1"/>
</dbReference>
<protein>
    <submittedName>
        <fullName evidence="5">Aminoadipate reductase</fullName>
    </submittedName>
</protein>
<name>A0AAD7P041_9AGAR</name>
<feature type="domain" description="Thioester reductase (TE)" evidence="4">
    <location>
        <begin position="734"/>
        <end position="953"/>
    </location>
</feature>
<keyword evidence="1" id="KW-0596">Phosphopantetheine</keyword>
<dbReference type="AlphaFoldDB" id="A0AAD7P041"/>
<dbReference type="InterPro" id="IPR020845">
    <property type="entry name" value="AMP-binding_CS"/>
</dbReference>
<feature type="domain" description="AMP-dependent synthetase/ligase" evidence="3">
    <location>
        <begin position="63"/>
        <end position="392"/>
    </location>
</feature>
<evidence type="ECO:0000313" key="6">
    <source>
        <dbReference type="Proteomes" id="UP001215280"/>
    </source>
</evidence>
<dbReference type="InterPro" id="IPR013120">
    <property type="entry name" value="FAR_NAD-bd"/>
</dbReference>
<reference evidence="5" key="1">
    <citation type="submission" date="2023-03" db="EMBL/GenBank/DDBJ databases">
        <title>Massive genome expansion in bonnet fungi (Mycena s.s.) driven by repeated elements and novel gene families across ecological guilds.</title>
        <authorList>
            <consortium name="Lawrence Berkeley National Laboratory"/>
            <person name="Harder C.B."/>
            <person name="Miyauchi S."/>
            <person name="Viragh M."/>
            <person name="Kuo A."/>
            <person name="Thoen E."/>
            <person name="Andreopoulos B."/>
            <person name="Lu D."/>
            <person name="Skrede I."/>
            <person name="Drula E."/>
            <person name="Henrissat B."/>
            <person name="Morin E."/>
            <person name="Kohler A."/>
            <person name="Barry K."/>
            <person name="LaButti K."/>
            <person name="Morin E."/>
            <person name="Salamov A."/>
            <person name="Lipzen A."/>
            <person name="Mereny Z."/>
            <person name="Hegedus B."/>
            <person name="Baldrian P."/>
            <person name="Stursova M."/>
            <person name="Weitz H."/>
            <person name="Taylor A."/>
            <person name="Grigoriev I.V."/>
            <person name="Nagy L.G."/>
            <person name="Martin F."/>
            <person name="Kauserud H."/>
        </authorList>
    </citation>
    <scope>NUCLEOTIDE SEQUENCE</scope>
    <source>
        <strain evidence="5">CBHHK188m</strain>
    </source>
</reference>
<dbReference type="InterPro" id="IPR042099">
    <property type="entry name" value="ANL_N_sf"/>
</dbReference>
<dbReference type="InterPro" id="IPR000873">
    <property type="entry name" value="AMP-dep_synth/lig_dom"/>
</dbReference>
<dbReference type="InterPro" id="IPR051414">
    <property type="entry name" value="Adenylate-forming_Reductase"/>
</dbReference>
<dbReference type="InterPro" id="IPR036291">
    <property type="entry name" value="NAD(P)-bd_dom_sf"/>
</dbReference>
<organism evidence="5 6">
    <name type="scientific">Mycena maculata</name>
    <dbReference type="NCBI Taxonomy" id="230809"/>
    <lineage>
        <taxon>Eukaryota</taxon>
        <taxon>Fungi</taxon>
        <taxon>Dikarya</taxon>
        <taxon>Basidiomycota</taxon>
        <taxon>Agaricomycotina</taxon>
        <taxon>Agaricomycetes</taxon>
        <taxon>Agaricomycetidae</taxon>
        <taxon>Agaricales</taxon>
        <taxon>Marasmiineae</taxon>
        <taxon>Mycenaceae</taxon>
        <taxon>Mycena</taxon>
    </lineage>
</organism>
<sequence length="1105" mass="121328">MGPGRPSSMISDSTDNPDQTYLYRKTPPDYLYLTTMSSTDSPSIPMLISDIVTLNIERNLSDPFYVFARPESGDIATVTHLEFGRASHRAASLLRPNREGPDGQVVAIIALSDTVLYHAILVGLMVADLIPFPISPRNSPAGIFQLLRTSSCHRILATCVTLEPLLTGLKKHIAEVDPDFVLNVEEVPSVAQIYPSLAAETSECSFQPYLPRVSHPSLDDITLYMHSSGSTGFPKAISQTHRTLLHWRALPPVSETRDRLEKPLANMALPAFHLFGIVCQVLQPLCGSCVALYPPTATSPSALPMLPSPDNILDHAKKTNCRSLTTVPALLSAWSNSPSAVAYLKTLHTILWAGGPLPQRIGNALSEAGLKLVAGYGATELGAMTHMVPYEEDAKEWAWFRLPDQVKVRWVPQGDGTFECHILTWENHQPSVENLDDIRGYATSDLCINHPQKKHLWRIVGRIDDVIVHSSGEKTVPAPMEDIVLSSPHVVGAVMFGRERVQTGILIETPPNLQIDVRNHTELAELRNKIWPIVEEANQNAPAFSRIFKEMILFTSSDKPLPRAGKGTVLRKAALSLYAPEIESIYNHVEDQISVIDSIDGPAVWEFAQIQEWLTNLAAKLVGSTTILPKEDLFKQGFDSLTATLFRLHVMKALRSRTDEVLAGAVDAISQNLVYSYPTISELSTYLNNLGGETSTDNGRQGIQIQDLIDKYNTSGLTPAGASPNPGVPAVVLLTGSTGNLGSQILSSLLKDDRVTKVYAFNRPSGRTLTERHLDIFKQRGLDTSLLTSPKLVFVEARMDQRDFGLKADLYEEVRNSVTLIIHNAWMLDFNVVLASFEPYILGTRHLIDLALSGPHAPRFIFTSSIASARSWDPSRGPCPEDILNDTSVAMGGYGQSKYVVEQILAKSALTSTSVRISQVCGALPKGAWATSDWVPILIKTSVTLGHLPLADGLVSWIDFETAAQAMMDVAFISSKDSGGAPNVLNLVHPRPVSWNFVITCIRDVLLKERNGSKDLKLVRFPDWYKKLHEAGGGHVQENLPGLKLLDFFRHLADSSVGSTDAEFGGISFSTNKMRSLSPVADEARSITEENVEAWVDYWRASGFI</sequence>